<dbReference type="GO" id="GO:0004674">
    <property type="term" value="F:protein serine/threonine kinase activity"/>
    <property type="evidence" value="ECO:0007669"/>
    <property type="project" value="UniProtKB-KW"/>
</dbReference>
<accession>A0A1E5WHI7</accession>
<dbReference type="SMART" id="SM00220">
    <property type="entry name" value="S_TKc"/>
    <property type="match status" value="1"/>
</dbReference>
<dbReference type="EMBL" id="LWDX02007640">
    <property type="protein sequence ID" value="OEL36841.1"/>
    <property type="molecule type" value="Genomic_DNA"/>
</dbReference>
<evidence type="ECO:0000256" key="9">
    <source>
        <dbReference type="ARBA" id="ARBA00022840"/>
    </source>
</evidence>
<keyword evidence="4" id="KW-1003">Cell membrane</keyword>
<sequence>MAGEGGDAAVASSSSRARAFTYGELAAATDNFRAECLLGEGGFGRVYRGRLESGQVVAVKQLDRDGAQGNREFVVEVLMLSLLHHPNLVNLVGYCADGEQRLLVYEYMALGSLADHLLLDCSKAPGPGAEQEQRALSWETRMRVALGAARGLEYLHETANPPVIYRDLKSSNVLLDDALCPKLSDFGLAKLGPVGDRSPRVMGTYGYCAPEYVRAGTLTVKTDVYSFGVLLLELVTGRRAVDSSRPPAEQLLVAWARPMLRDGKRYRELADPLLRGDFPERDLKQAVAVAAMCLQDEASARPLMSDAAMTLAYLAEAAALAAPASS</sequence>
<evidence type="ECO:0000256" key="8">
    <source>
        <dbReference type="ARBA" id="ARBA00022777"/>
    </source>
</evidence>
<evidence type="ECO:0000256" key="12">
    <source>
        <dbReference type="ARBA" id="ARBA00047899"/>
    </source>
</evidence>
<evidence type="ECO:0000256" key="13">
    <source>
        <dbReference type="ARBA" id="ARBA00048679"/>
    </source>
</evidence>
<comment type="catalytic activity">
    <reaction evidence="12">
        <text>L-threonyl-[protein] + ATP = O-phospho-L-threonyl-[protein] + ADP + H(+)</text>
        <dbReference type="Rhea" id="RHEA:46608"/>
        <dbReference type="Rhea" id="RHEA-COMP:11060"/>
        <dbReference type="Rhea" id="RHEA-COMP:11605"/>
        <dbReference type="ChEBI" id="CHEBI:15378"/>
        <dbReference type="ChEBI" id="CHEBI:30013"/>
        <dbReference type="ChEBI" id="CHEBI:30616"/>
        <dbReference type="ChEBI" id="CHEBI:61977"/>
        <dbReference type="ChEBI" id="CHEBI:456216"/>
        <dbReference type="EC" id="2.7.11.1"/>
    </reaction>
</comment>
<dbReference type="EC" id="2.7.11.1" evidence="3"/>
<dbReference type="SUPFAM" id="SSF56112">
    <property type="entry name" value="Protein kinase-like (PK-like)"/>
    <property type="match status" value="1"/>
</dbReference>
<dbReference type="PROSITE" id="PS00107">
    <property type="entry name" value="PROTEIN_KINASE_ATP"/>
    <property type="match status" value="1"/>
</dbReference>
<dbReference type="Gene3D" id="3.30.200.20">
    <property type="entry name" value="Phosphorylase Kinase, domain 1"/>
    <property type="match status" value="1"/>
</dbReference>
<keyword evidence="18" id="KW-1185">Reference proteome</keyword>
<evidence type="ECO:0000256" key="6">
    <source>
        <dbReference type="ARBA" id="ARBA00022679"/>
    </source>
</evidence>
<dbReference type="InterPro" id="IPR017441">
    <property type="entry name" value="Protein_kinase_ATP_BS"/>
</dbReference>
<keyword evidence="8 17" id="KW-0418">Kinase</keyword>
<evidence type="ECO:0000256" key="15">
    <source>
        <dbReference type="RuleBase" id="RU000304"/>
    </source>
</evidence>
<evidence type="ECO:0000256" key="5">
    <source>
        <dbReference type="ARBA" id="ARBA00022527"/>
    </source>
</evidence>
<keyword evidence="9 14" id="KW-0067">ATP-binding</keyword>
<evidence type="ECO:0000256" key="14">
    <source>
        <dbReference type="PROSITE-ProRule" id="PRU10141"/>
    </source>
</evidence>
<dbReference type="STRING" id="888268.A0A1E5WHI7"/>
<evidence type="ECO:0000256" key="2">
    <source>
        <dbReference type="ARBA" id="ARBA00008684"/>
    </source>
</evidence>
<dbReference type="Gene3D" id="1.10.510.10">
    <property type="entry name" value="Transferase(Phosphotransferase) domain 1"/>
    <property type="match status" value="1"/>
</dbReference>
<proteinExistence type="inferred from homology"/>
<dbReference type="Proteomes" id="UP000095767">
    <property type="component" value="Unassembled WGS sequence"/>
</dbReference>
<evidence type="ECO:0000256" key="3">
    <source>
        <dbReference type="ARBA" id="ARBA00012513"/>
    </source>
</evidence>
<feature type="binding site" evidence="14">
    <location>
        <position position="60"/>
    </location>
    <ligand>
        <name>ATP</name>
        <dbReference type="ChEBI" id="CHEBI:30616"/>
    </ligand>
</feature>
<feature type="domain" description="Protein kinase" evidence="16">
    <location>
        <begin position="32"/>
        <end position="314"/>
    </location>
</feature>
<keyword evidence="10" id="KW-0472">Membrane</keyword>
<keyword evidence="5 15" id="KW-0723">Serine/threonine-protein kinase</keyword>
<dbReference type="GO" id="GO:0005524">
    <property type="term" value="F:ATP binding"/>
    <property type="evidence" value="ECO:0007669"/>
    <property type="project" value="UniProtKB-UniRule"/>
</dbReference>
<keyword evidence="7 14" id="KW-0547">Nucleotide-binding</keyword>
<comment type="catalytic activity">
    <reaction evidence="13">
        <text>L-seryl-[protein] + ATP = O-phospho-L-seryl-[protein] + ADP + H(+)</text>
        <dbReference type="Rhea" id="RHEA:17989"/>
        <dbReference type="Rhea" id="RHEA-COMP:9863"/>
        <dbReference type="Rhea" id="RHEA-COMP:11604"/>
        <dbReference type="ChEBI" id="CHEBI:15378"/>
        <dbReference type="ChEBI" id="CHEBI:29999"/>
        <dbReference type="ChEBI" id="CHEBI:30616"/>
        <dbReference type="ChEBI" id="CHEBI:83421"/>
        <dbReference type="ChEBI" id="CHEBI:456216"/>
        <dbReference type="EC" id="2.7.11.1"/>
    </reaction>
</comment>
<dbReference type="AlphaFoldDB" id="A0A1E5WHI7"/>
<evidence type="ECO:0000256" key="7">
    <source>
        <dbReference type="ARBA" id="ARBA00022741"/>
    </source>
</evidence>
<evidence type="ECO:0000256" key="1">
    <source>
        <dbReference type="ARBA" id="ARBA00004193"/>
    </source>
</evidence>
<dbReference type="GO" id="GO:0005886">
    <property type="term" value="C:plasma membrane"/>
    <property type="evidence" value="ECO:0007669"/>
    <property type="project" value="UniProtKB-SubCell"/>
</dbReference>
<dbReference type="InterPro" id="IPR011009">
    <property type="entry name" value="Kinase-like_dom_sf"/>
</dbReference>
<dbReference type="CDD" id="cd14066">
    <property type="entry name" value="STKc_IRAK"/>
    <property type="match status" value="1"/>
</dbReference>
<evidence type="ECO:0000313" key="17">
    <source>
        <dbReference type="EMBL" id="OEL36841.1"/>
    </source>
</evidence>
<evidence type="ECO:0000256" key="4">
    <source>
        <dbReference type="ARBA" id="ARBA00022475"/>
    </source>
</evidence>
<dbReference type="PROSITE" id="PS00108">
    <property type="entry name" value="PROTEIN_KINASE_ST"/>
    <property type="match status" value="1"/>
</dbReference>
<keyword evidence="6" id="KW-0808">Transferase</keyword>
<evidence type="ECO:0000256" key="11">
    <source>
        <dbReference type="ARBA" id="ARBA00023288"/>
    </source>
</evidence>
<comment type="similarity">
    <text evidence="2">Belongs to the protein kinase superfamily. Ser/Thr protein kinase family.</text>
</comment>
<dbReference type="InterPro" id="IPR000719">
    <property type="entry name" value="Prot_kinase_dom"/>
</dbReference>
<comment type="caution">
    <text evidence="17">The sequence shown here is derived from an EMBL/GenBank/DDBJ whole genome shotgun (WGS) entry which is preliminary data.</text>
</comment>
<organism evidence="17 18">
    <name type="scientific">Dichanthelium oligosanthes</name>
    <dbReference type="NCBI Taxonomy" id="888268"/>
    <lineage>
        <taxon>Eukaryota</taxon>
        <taxon>Viridiplantae</taxon>
        <taxon>Streptophyta</taxon>
        <taxon>Embryophyta</taxon>
        <taxon>Tracheophyta</taxon>
        <taxon>Spermatophyta</taxon>
        <taxon>Magnoliopsida</taxon>
        <taxon>Liliopsida</taxon>
        <taxon>Poales</taxon>
        <taxon>Poaceae</taxon>
        <taxon>PACMAD clade</taxon>
        <taxon>Panicoideae</taxon>
        <taxon>Panicodae</taxon>
        <taxon>Paniceae</taxon>
        <taxon>Dichantheliinae</taxon>
        <taxon>Dichanthelium</taxon>
    </lineage>
</organism>
<dbReference type="OrthoDB" id="4062651at2759"/>
<gene>
    <name evidence="17" type="ORF">BAE44_0002139</name>
</gene>
<dbReference type="PANTHER" id="PTHR47985:SF13">
    <property type="entry name" value="SERINE_THREONINE-PROTEIN KINASE PBL27"/>
    <property type="match status" value="1"/>
</dbReference>
<protein>
    <recommendedName>
        <fullName evidence="3">non-specific serine/threonine protein kinase</fullName>
        <ecNumber evidence="3">2.7.11.1</ecNumber>
    </recommendedName>
</protein>
<evidence type="ECO:0000313" key="18">
    <source>
        <dbReference type="Proteomes" id="UP000095767"/>
    </source>
</evidence>
<evidence type="ECO:0000256" key="10">
    <source>
        <dbReference type="ARBA" id="ARBA00023136"/>
    </source>
</evidence>
<dbReference type="InterPro" id="IPR008271">
    <property type="entry name" value="Ser/Thr_kinase_AS"/>
</dbReference>
<name>A0A1E5WHI7_9POAL</name>
<dbReference type="PROSITE" id="PS50011">
    <property type="entry name" value="PROTEIN_KINASE_DOM"/>
    <property type="match status" value="1"/>
</dbReference>
<evidence type="ECO:0000259" key="16">
    <source>
        <dbReference type="PROSITE" id="PS50011"/>
    </source>
</evidence>
<dbReference type="Pfam" id="PF00069">
    <property type="entry name" value="Pkinase"/>
    <property type="match status" value="1"/>
</dbReference>
<dbReference type="FunFam" id="3.30.200.20:FF:000244">
    <property type="entry name" value="Serine/threonine-protein kinase CDL1-like"/>
    <property type="match status" value="1"/>
</dbReference>
<keyword evidence="11" id="KW-0449">Lipoprotein</keyword>
<comment type="subcellular location">
    <subcellularLocation>
        <location evidence="1">Cell membrane</location>
        <topology evidence="1">Lipid-anchor</topology>
    </subcellularLocation>
</comment>
<reference evidence="17 18" key="1">
    <citation type="submission" date="2016-09" db="EMBL/GenBank/DDBJ databases">
        <title>The draft genome of Dichanthelium oligosanthes: A C3 panicoid grass species.</title>
        <authorList>
            <person name="Studer A.J."/>
            <person name="Schnable J.C."/>
            <person name="Brutnell T.P."/>
        </authorList>
    </citation>
    <scope>NUCLEOTIDE SEQUENCE [LARGE SCALE GENOMIC DNA]</scope>
    <source>
        <strain evidence="18">cv. Kellogg 1175</strain>
        <tissue evidence="17">Leaf</tissue>
    </source>
</reference>
<dbReference type="FunFam" id="1.10.510.10:FF:000032">
    <property type="entry name" value="Serine/threonine-protein kinase PBS1"/>
    <property type="match status" value="1"/>
</dbReference>
<dbReference type="PANTHER" id="PTHR47985">
    <property type="entry name" value="OS07G0668900 PROTEIN"/>
    <property type="match status" value="1"/>
</dbReference>